<reference evidence="3" key="1">
    <citation type="submission" date="2025-08" db="UniProtKB">
        <authorList>
            <consortium name="RefSeq"/>
        </authorList>
    </citation>
    <scope>IDENTIFICATION</scope>
    <source>
        <strain evidence="3">USDA-PBARC FA_bdor</strain>
        <tissue evidence="3">Whole organism</tissue>
    </source>
</reference>
<organism evidence="2 3">
    <name type="scientific">Fopius arisanus</name>
    <dbReference type="NCBI Taxonomy" id="64838"/>
    <lineage>
        <taxon>Eukaryota</taxon>
        <taxon>Metazoa</taxon>
        <taxon>Ecdysozoa</taxon>
        <taxon>Arthropoda</taxon>
        <taxon>Hexapoda</taxon>
        <taxon>Insecta</taxon>
        <taxon>Pterygota</taxon>
        <taxon>Neoptera</taxon>
        <taxon>Endopterygota</taxon>
        <taxon>Hymenoptera</taxon>
        <taxon>Apocrita</taxon>
        <taxon>Ichneumonoidea</taxon>
        <taxon>Braconidae</taxon>
        <taxon>Opiinae</taxon>
        <taxon>Fopius</taxon>
    </lineage>
</organism>
<sequence length="171" mass="19372">MVTKQTKLSICLSALGQALNSLVILKKDEPLDPEAKKSCVGLISDASRLILEVHREESQTRRALILSNLNPTLKDALNEVKFGELLFDKELDGIIKTSKCLEKTSNDLKKPGKTLNDEFSKNVKRPLYPTGKKQQRSSGHTNSRLREKKTPQKPRTRGYTSRKESYHRGRK</sequence>
<proteinExistence type="predicted"/>
<dbReference type="KEGG" id="fas:105263170"/>
<accession>A0A9R1TSH5</accession>
<evidence type="ECO:0000313" key="2">
    <source>
        <dbReference type="Proteomes" id="UP000694866"/>
    </source>
</evidence>
<feature type="region of interest" description="Disordered" evidence="1">
    <location>
        <begin position="105"/>
        <end position="171"/>
    </location>
</feature>
<keyword evidence="2" id="KW-1185">Reference proteome</keyword>
<evidence type="ECO:0000313" key="3">
    <source>
        <dbReference type="RefSeq" id="XP_011297506.1"/>
    </source>
</evidence>
<dbReference type="Proteomes" id="UP000694866">
    <property type="component" value="Unplaced"/>
</dbReference>
<protein>
    <submittedName>
        <fullName evidence="3">Uncharacterized protein</fullName>
    </submittedName>
</protein>
<gene>
    <name evidence="3" type="primary">LOC105263170</name>
</gene>
<dbReference type="RefSeq" id="XP_011297506.1">
    <property type="nucleotide sequence ID" value="XM_011299204.1"/>
</dbReference>
<feature type="compositionally biased region" description="Basic and acidic residues" evidence="1">
    <location>
        <begin position="161"/>
        <end position="171"/>
    </location>
</feature>
<dbReference type="OrthoDB" id="7684573at2759"/>
<dbReference type="GeneID" id="105263170"/>
<evidence type="ECO:0000256" key="1">
    <source>
        <dbReference type="SAM" id="MobiDB-lite"/>
    </source>
</evidence>
<name>A0A9R1TSH5_9HYME</name>
<dbReference type="AlphaFoldDB" id="A0A9R1TSH5"/>
<feature type="compositionally biased region" description="Basic and acidic residues" evidence="1">
    <location>
        <begin position="105"/>
        <end position="121"/>
    </location>
</feature>